<name>A0A6P8D084_PUNGR</name>
<evidence type="ECO:0000256" key="2">
    <source>
        <dbReference type="ARBA" id="ARBA00022679"/>
    </source>
</evidence>
<dbReference type="InterPro" id="IPR029063">
    <property type="entry name" value="SAM-dependent_MTases_sf"/>
</dbReference>
<reference evidence="6" key="2">
    <citation type="submission" date="2025-08" db="UniProtKB">
        <authorList>
            <consortium name="RefSeq"/>
        </authorList>
    </citation>
    <scope>IDENTIFICATION</scope>
    <source>
        <tissue evidence="6">Leaf</tissue>
    </source>
</reference>
<dbReference type="SUPFAM" id="SSF53335">
    <property type="entry name" value="S-adenosyl-L-methionine-dependent methyltransferases"/>
    <property type="match status" value="1"/>
</dbReference>
<evidence type="ECO:0000313" key="6">
    <source>
        <dbReference type="RefSeq" id="XP_031387041.1"/>
    </source>
</evidence>
<dbReference type="InterPro" id="IPR005299">
    <property type="entry name" value="MeTrfase_7"/>
</dbReference>
<keyword evidence="5" id="KW-1185">Reference proteome</keyword>
<dbReference type="GO" id="GO:0008168">
    <property type="term" value="F:methyltransferase activity"/>
    <property type="evidence" value="ECO:0007669"/>
    <property type="project" value="UniProtKB-KW"/>
</dbReference>
<dbReference type="InterPro" id="IPR042086">
    <property type="entry name" value="MeTrfase_capping"/>
</dbReference>
<evidence type="ECO:0000313" key="5">
    <source>
        <dbReference type="Proteomes" id="UP000515151"/>
    </source>
</evidence>
<proteinExistence type="predicted"/>
<dbReference type="OrthoDB" id="1523883at2759"/>
<reference evidence="5" key="1">
    <citation type="journal article" date="2020" name="Plant Biotechnol. J.">
        <title>The pomegranate (Punica granatum L.) draft genome dissects genetic divergence between soft- and hard-seeded cultivars.</title>
        <authorList>
            <person name="Luo X."/>
            <person name="Li H."/>
            <person name="Wu Z."/>
            <person name="Yao W."/>
            <person name="Zhao P."/>
            <person name="Cao D."/>
            <person name="Yu H."/>
            <person name="Li K."/>
            <person name="Poudel K."/>
            <person name="Zhao D."/>
            <person name="Zhang F."/>
            <person name="Xia X."/>
            <person name="Chen L."/>
            <person name="Wang Q."/>
            <person name="Jing D."/>
            <person name="Cao S."/>
        </authorList>
    </citation>
    <scope>NUCLEOTIDE SEQUENCE [LARGE SCALE GENOMIC DNA]</scope>
    <source>
        <strain evidence="5">cv. Tunisia</strain>
    </source>
</reference>
<keyword evidence="1" id="KW-0489">Methyltransferase</keyword>
<keyword evidence="4" id="KW-0460">Magnesium</keyword>
<evidence type="ECO:0000256" key="4">
    <source>
        <dbReference type="ARBA" id="ARBA00022842"/>
    </source>
</evidence>
<dbReference type="PANTHER" id="PTHR31009">
    <property type="entry name" value="S-ADENOSYL-L-METHIONINE:CARBOXYL METHYLTRANSFERASE FAMILY PROTEIN"/>
    <property type="match status" value="1"/>
</dbReference>
<keyword evidence="3" id="KW-0479">Metal-binding</keyword>
<sequence>MEVMKVLHMNGGVGETSYADNSSVQLEMLSMTRPILEEAITGLYLSISPWPSTLTIADLGCSSGPTAFFAVSEVIGAVENLCRKMGHNEPPEYQFYLNDLPGNDFNALFRALPKMQEEEARCFFTGVAGSFYGRLFPCKSLHFVHSSLALQWLSQVPRMIECNKGNIYMASSSPKSVMDAYYRQFQNDFSVFLKCRAMELVPGGCMVLTFVGRRSEDRSSSECCSIWELLAMALNEMVSEGLIEEEKMDAFNIPQYTPSPSEVKAEVLKERSFFINHLEVSSEVNWSGNNKNLNGHRSSSNGEDREGYHVARSMRSIAEPMLISHFGEEIMEDVFHRYGMLIEDRMAKEKTVFITVTVSLTRRPA</sequence>
<evidence type="ECO:0000256" key="3">
    <source>
        <dbReference type="ARBA" id="ARBA00022723"/>
    </source>
</evidence>
<protein>
    <submittedName>
        <fullName evidence="6">Salicylate carboxymethyltransferase-like</fullName>
    </submittedName>
</protein>
<keyword evidence="2" id="KW-0808">Transferase</keyword>
<gene>
    <name evidence="6" type="primary">LOC116200320</name>
</gene>
<dbReference type="RefSeq" id="XP_031387041.1">
    <property type="nucleotide sequence ID" value="XM_031531181.1"/>
</dbReference>
<evidence type="ECO:0000256" key="1">
    <source>
        <dbReference type="ARBA" id="ARBA00022603"/>
    </source>
</evidence>
<dbReference type="Gene3D" id="3.40.50.150">
    <property type="entry name" value="Vaccinia Virus protein VP39"/>
    <property type="match status" value="1"/>
</dbReference>
<dbReference type="GO" id="GO:0046872">
    <property type="term" value="F:metal ion binding"/>
    <property type="evidence" value="ECO:0007669"/>
    <property type="project" value="UniProtKB-KW"/>
</dbReference>
<accession>A0A6P8D084</accession>
<dbReference type="Gene3D" id="1.10.1200.270">
    <property type="entry name" value="Methyltransferase, alpha-helical capping domain"/>
    <property type="match status" value="1"/>
</dbReference>
<organism evidence="5 6">
    <name type="scientific">Punica granatum</name>
    <name type="common">Pomegranate</name>
    <dbReference type="NCBI Taxonomy" id="22663"/>
    <lineage>
        <taxon>Eukaryota</taxon>
        <taxon>Viridiplantae</taxon>
        <taxon>Streptophyta</taxon>
        <taxon>Embryophyta</taxon>
        <taxon>Tracheophyta</taxon>
        <taxon>Spermatophyta</taxon>
        <taxon>Magnoliopsida</taxon>
        <taxon>eudicotyledons</taxon>
        <taxon>Gunneridae</taxon>
        <taxon>Pentapetalae</taxon>
        <taxon>rosids</taxon>
        <taxon>malvids</taxon>
        <taxon>Myrtales</taxon>
        <taxon>Lythraceae</taxon>
        <taxon>Punica</taxon>
    </lineage>
</organism>
<dbReference type="GeneID" id="116200320"/>
<dbReference type="Proteomes" id="UP000515151">
    <property type="component" value="Chromosome 3"/>
</dbReference>
<dbReference type="Pfam" id="PF03492">
    <property type="entry name" value="Methyltransf_7"/>
    <property type="match status" value="1"/>
</dbReference>
<dbReference type="GO" id="GO:0032259">
    <property type="term" value="P:methylation"/>
    <property type="evidence" value="ECO:0007669"/>
    <property type="project" value="UniProtKB-KW"/>
</dbReference>
<dbReference type="AlphaFoldDB" id="A0A6P8D084"/>